<dbReference type="Pfam" id="PF18431">
    <property type="entry name" value="RNAse_A_bac"/>
    <property type="match status" value="1"/>
</dbReference>
<proteinExistence type="predicted"/>
<dbReference type="InterPro" id="IPR041436">
    <property type="entry name" value="RNAse_A_bac"/>
</dbReference>
<protein>
    <submittedName>
        <fullName evidence="2">RNase A-like domain-containing protein</fullName>
    </submittedName>
</protein>
<evidence type="ECO:0000313" key="3">
    <source>
        <dbReference type="Proteomes" id="UP001555826"/>
    </source>
</evidence>
<comment type="caution">
    <text evidence="2">The sequence shown here is derived from an EMBL/GenBank/DDBJ whole genome shotgun (WGS) entry which is preliminary data.</text>
</comment>
<reference evidence="2 3" key="1">
    <citation type="submission" date="2024-07" db="EMBL/GenBank/DDBJ databases">
        <authorList>
            <person name="Thanompreechachai J."/>
            <person name="Duangmal K."/>
        </authorList>
    </citation>
    <scope>NUCLEOTIDE SEQUENCE [LARGE SCALE GENOMIC DNA]</scope>
    <source>
        <strain evidence="2 3">KCTC 19886</strain>
    </source>
</reference>
<evidence type="ECO:0000313" key="2">
    <source>
        <dbReference type="EMBL" id="MEW9265004.1"/>
    </source>
</evidence>
<keyword evidence="3" id="KW-1185">Reference proteome</keyword>
<accession>A0ABV3P5V8</accession>
<gene>
    <name evidence="2" type="ORF">AB1207_09615</name>
</gene>
<feature type="domain" description="Bacterial CdiA-CT RNAse A" evidence="1">
    <location>
        <begin position="296"/>
        <end position="416"/>
    </location>
</feature>
<sequence>MDELSGLSVALADAAASAARAAADGTADVSVDVARAVESLGGWYGVARDGFADRVLELDRHLGTLQDVARAGADLVEEYSRELGMLQGQLARVDVGREQVQARLDAGIGDLVAWHADWAELDRWEASRRVVLEEFDTLTQTFAARVFAVVDQVPRRPRRLGEHVDDAARTVGGALLEGAYLAAGWSWDRSGWAGTVGQIPSAALDAVSHPVRTLADAVAWDDWRDGRYGAAGATLGMAVVGRGLRGKPLGTALGKTLPEEHPLREHLDAKGVPRPQSLDDLCGGVDLGRSEVFLPAHTLGRHVDVDDAFLKRRLETGQVEEGVEGLRTPPRASRFVDQATAEAVIGEALRSQRSEIDAVAASGAREVLVTAPAPSNAGVIWKKDGNGGFEQVEVSTVKVVLNKARDGSWFVLTAYPDDRS</sequence>
<evidence type="ECO:0000259" key="1">
    <source>
        <dbReference type="Pfam" id="PF18431"/>
    </source>
</evidence>
<dbReference type="Proteomes" id="UP001555826">
    <property type="component" value="Unassembled WGS sequence"/>
</dbReference>
<organism evidence="2 3">
    <name type="scientific">Kineococcus endophyticus</name>
    <dbReference type="NCBI Taxonomy" id="1181883"/>
    <lineage>
        <taxon>Bacteria</taxon>
        <taxon>Bacillati</taxon>
        <taxon>Actinomycetota</taxon>
        <taxon>Actinomycetes</taxon>
        <taxon>Kineosporiales</taxon>
        <taxon>Kineosporiaceae</taxon>
        <taxon>Kineococcus</taxon>
    </lineage>
</organism>
<name>A0ABV3P5V8_9ACTN</name>
<dbReference type="EMBL" id="JBFNQN010000006">
    <property type="protein sequence ID" value="MEW9265004.1"/>
    <property type="molecule type" value="Genomic_DNA"/>
</dbReference>
<dbReference type="RefSeq" id="WP_367637898.1">
    <property type="nucleotide sequence ID" value="NZ_JBFNQN010000006.1"/>
</dbReference>